<proteinExistence type="predicted"/>
<dbReference type="STRING" id="54.SAMN02745121_08503"/>
<feature type="region of interest" description="Disordered" evidence="1">
    <location>
        <begin position="117"/>
        <end position="263"/>
    </location>
</feature>
<dbReference type="RefSeq" id="WP_100793530.1">
    <property type="nucleotide sequence ID" value="NZ_FOMX01000057.1"/>
</dbReference>
<feature type="compositionally biased region" description="Gly residues" evidence="1">
    <location>
        <begin position="206"/>
        <end position="229"/>
    </location>
</feature>
<dbReference type="EMBL" id="FOMX01000057">
    <property type="protein sequence ID" value="SFF38245.1"/>
    <property type="molecule type" value="Genomic_DNA"/>
</dbReference>
<gene>
    <name evidence="3" type="ORF">SAMN02745121_08503</name>
</gene>
<feature type="signal peptide" evidence="2">
    <location>
        <begin position="1"/>
        <end position="19"/>
    </location>
</feature>
<evidence type="ECO:0000256" key="2">
    <source>
        <dbReference type="SAM" id="SignalP"/>
    </source>
</evidence>
<evidence type="ECO:0000313" key="3">
    <source>
        <dbReference type="EMBL" id="SFF38245.1"/>
    </source>
</evidence>
<feature type="compositionally biased region" description="Gly residues" evidence="1">
    <location>
        <begin position="161"/>
        <end position="177"/>
    </location>
</feature>
<dbReference type="AlphaFoldDB" id="A0A1I2I7G5"/>
<keyword evidence="4" id="KW-1185">Reference proteome</keyword>
<sequence>MLALTTCAALLLAPGPPPAPGPVMPEVRWEAPPGCPDQAWVQAQIAGLLAQAPARTGEAPRVSLRVERLPAGRWRLDATITTRDGQGHRRLEGDRCEALAEAAALLTAIAAAPELQEGSPAVPRPEEAPGVQGAPGGKGTTPSQEPGSGSSAGRGNAAGPAGPGNAGPGSTGPGSTGPGSTTGPAGPTGPAGLESATGPAGPGPAGPGSGAGPAGAGSSGAPGGSGSGPGLEEAPQVDAGELEPELPGASPRRATLSGASAPNRRRLTLKGTLGLGAGIGAGALPGVSALLRAAFGLRGRRWAVVLTQSFWLPRDLPAAEDERVGGRMWLAATGLQGCGIVGKGRVEAPLCAGVAAGAMRGRGIGELAASYRATSAWAAATAGPSLHVRVAPRVALTLGAELLVMLTRVRFEVAQRGEVCCSAPVGATATAGVEVRLP</sequence>
<reference evidence="4" key="1">
    <citation type="submission" date="2016-10" db="EMBL/GenBank/DDBJ databases">
        <authorList>
            <person name="Varghese N."/>
            <person name="Submissions S."/>
        </authorList>
    </citation>
    <scope>NUCLEOTIDE SEQUENCE [LARGE SCALE GENOMIC DNA]</scope>
    <source>
        <strain evidence="4">ATCC 25963</strain>
    </source>
</reference>
<accession>A0A1I2I7G5</accession>
<feature type="compositionally biased region" description="Low complexity" evidence="1">
    <location>
        <begin position="146"/>
        <end position="160"/>
    </location>
</feature>
<feature type="chain" id="PRO_5011664218" description="Collagen triple helix repeat-containing protein" evidence="2">
    <location>
        <begin position="20"/>
        <end position="438"/>
    </location>
</feature>
<evidence type="ECO:0000313" key="4">
    <source>
        <dbReference type="Proteomes" id="UP000199400"/>
    </source>
</evidence>
<feature type="compositionally biased region" description="Low complexity" evidence="1">
    <location>
        <begin position="178"/>
        <end position="192"/>
    </location>
</feature>
<keyword evidence="2" id="KW-0732">Signal</keyword>
<evidence type="ECO:0000256" key="1">
    <source>
        <dbReference type="SAM" id="MobiDB-lite"/>
    </source>
</evidence>
<protein>
    <recommendedName>
        <fullName evidence="5">Collagen triple helix repeat-containing protein</fullName>
    </recommendedName>
</protein>
<dbReference type="Proteomes" id="UP000199400">
    <property type="component" value="Unassembled WGS sequence"/>
</dbReference>
<organism evidence="3 4">
    <name type="scientific">Nannocystis exedens</name>
    <dbReference type="NCBI Taxonomy" id="54"/>
    <lineage>
        <taxon>Bacteria</taxon>
        <taxon>Pseudomonadati</taxon>
        <taxon>Myxococcota</taxon>
        <taxon>Polyangia</taxon>
        <taxon>Nannocystales</taxon>
        <taxon>Nannocystaceae</taxon>
        <taxon>Nannocystis</taxon>
    </lineage>
</organism>
<name>A0A1I2I7G5_9BACT</name>
<evidence type="ECO:0008006" key="5">
    <source>
        <dbReference type="Google" id="ProtNLM"/>
    </source>
</evidence>